<dbReference type="InterPro" id="IPR012677">
    <property type="entry name" value="Nucleotide-bd_a/b_plait_sf"/>
</dbReference>
<dbReference type="Proteomes" id="UP001182556">
    <property type="component" value="Unassembled WGS sequence"/>
</dbReference>
<protein>
    <recommendedName>
        <fullName evidence="4">RRM domain-containing protein</fullName>
    </recommendedName>
</protein>
<evidence type="ECO:0000256" key="3">
    <source>
        <dbReference type="SAM" id="MobiDB-lite"/>
    </source>
</evidence>
<dbReference type="GO" id="GO:0005730">
    <property type="term" value="C:nucleolus"/>
    <property type="evidence" value="ECO:0007669"/>
    <property type="project" value="TreeGrafter"/>
</dbReference>
<dbReference type="GO" id="GO:0003723">
    <property type="term" value="F:RNA binding"/>
    <property type="evidence" value="ECO:0007669"/>
    <property type="project" value="UniProtKB-UniRule"/>
</dbReference>
<dbReference type="InterPro" id="IPR035979">
    <property type="entry name" value="RBD_domain_sf"/>
</dbReference>
<evidence type="ECO:0000313" key="6">
    <source>
        <dbReference type="Proteomes" id="UP001182556"/>
    </source>
</evidence>
<sequence length="522" mass="54959">MAPKKKAQKMALADFFADSTSGSWADEMDNLPTAPAPRDPNAGPQKGEPGYLDAMPDRSSRPSFTGGPPREELPLPTVPPFTAFVGNMSFETDDEAVKAFFPDASAVRIMKDPQGQSKGFGYVEFPTQDKLKEALATNGTQLAGRTIRVTVAEAPSSRREFTPSAADEASQWRRSGPLPARDPAPAARRQGSYSDAPAAGGDRDWSSARGARFTPAPVAAPSGLRRDSSGPGREREPSAADDAGQWRSSKPLVEVKGREQGQPRERVAGGLGSGQSSPSLAETEQTWSRGTKLRTPAVAEAPASGATSPADERDWRSSRATSAVPSTDGGDSPRQAAAPVERRKLNLAPRTAPAAPAAASESAGSNSIFGAAKPADTAAREAEAAAKIAARDAERKKAREEEFQREAEKGKKLAEEKARSIREAQERAQAEVSGKKLPPASQTKEKKRPERKVGDDGFEVARGGAKTAAASKPAVVRKESTTRTGFSFANAAGSLNAETAADEDKAEDEVEQVSNGVSKVAV</sequence>
<dbReference type="Gene3D" id="3.30.70.330">
    <property type="match status" value="1"/>
</dbReference>
<feature type="compositionally biased region" description="Acidic residues" evidence="3">
    <location>
        <begin position="500"/>
        <end position="511"/>
    </location>
</feature>
<feature type="domain" description="RRM" evidence="4">
    <location>
        <begin position="81"/>
        <end position="154"/>
    </location>
</feature>
<feature type="compositionally biased region" description="Low complexity" evidence="3">
    <location>
        <begin position="177"/>
        <end position="189"/>
    </location>
</feature>
<dbReference type="PANTHER" id="PTHR23236:SF11">
    <property type="entry name" value="EUKARYOTIC TRANSLATION INITIATION FACTOR 4H"/>
    <property type="match status" value="1"/>
</dbReference>
<dbReference type="SUPFAM" id="SSF54928">
    <property type="entry name" value="RNA-binding domain, RBD"/>
    <property type="match status" value="1"/>
</dbReference>
<evidence type="ECO:0000313" key="5">
    <source>
        <dbReference type="EMBL" id="KAK1926028.1"/>
    </source>
</evidence>
<reference evidence="5" key="1">
    <citation type="submission" date="2023-02" db="EMBL/GenBank/DDBJ databases">
        <title>Identification and recombinant expression of a fungal hydrolase from Papiliotrema laurentii that hydrolyzes apple cutin and clears colloidal polyester polyurethane.</title>
        <authorList>
            <consortium name="DOE Joint Genome Institute"/>
            <person name="Roman V.A."/>
            <person name="Bojanowski C."/>
            <person name="Crable B.R."/>
            <person name="Wagner D.N."/>
            <person name="Hung C.S."/>
            <person name="Nadeau L.J."/>
            <person name="Schratz L."/>
            <person name="Haridas S."/>
            <person name="Pangilinan J."/>
            <person name="Lipzen A."/>
            <person name="Na H."/>
            <person name="Yan M."/>
            <person name="Ng V."/>
            <person name="Grigoriev I.V."/>
            <person name="Spatafora J.W."/>
            <person name="Barlow D."/>
            <person name="Biffinger J."/>
            <person name="Kelley-Loughnane N."/>
            <person name="Varaljay V.A."/>
            <person name="Crookes-Goodson W.J."/>
        </authorList>
    </citation>
    <scope>NUCLEOTIDE SEQUENCE</scope>
    <source>
        <strain evidence="5">5307AH</strain>
    </source>
</reference>
<keyword evidence="6" id="KW-1185">Reference proteome</keyword>
<accession>A0AAD9FTW7</accession>
<feature type="compositionally biased region" description="Low complexity" evidence="3">
    <location>
        <begin position="348"/>
        <end position="377"/>
    </location>
</feature>
<feature type="compositionally biased region" description="Basic and acidic residues" evidence="3">
    <location>
        <begin position="378"/>
        <end position="429"/>
    </location>
</feature>
<evidence type="ECO:0000256" key="1">
    <source>
        <dbReference type="ARBA" id="ARBA00022884"/>
    </source>
</evidence>
<name>A0AAD9FTW7_PAPLA</name>
<dbReference type="SMART" id="SM00360">
    <property type="entry name" value="RRM"/>
    <property type="match status" value="1"/>
</dbReference>
<dbReference type="InterPro" id="IPR000504">
    <property type="entry name" value="RRM_dom"/>
</dbReference>
<evidence type="ECO:0000259" key="4">
    <source>
        <dbReference type="PROSITE" id="PS50102"/>
    </source>
</evidence>
<feature type="region of interest" description="Disordered" evidence="3">
    <location>
        <begin position="21"/>
        <end position="78"/>
    </location>
</feature>
<dbReference type="AlphaFoldDB" id="A0AAD9FTW7"/>
<feature type="compositionally biased region" description="Basic and acidic residues" evidence="3">
    <location>
        <begin position="253"/>
        <end position="267"/>
    </location>
</feature>
<comment type="caution">
    <text evidence="5">The sequence shown here is derived from an EMBL/GenBank/DDBJ whole genome shotgun (WGS) entry which is preliminary data.</text>
</comment>
<evidence type="ECO:0000256" key="2">
    <source>
        <dbReference type="PROSITE-ProRule" id="PRU00176"/>
    </source>
</evidence>
<dbReference type="Pfam" id="PF00076">
    <property type="entry name" value="RRM_1"/>
    <property type="match status" value="1"/>
</dbReference>
<feature type="compositionally biased region" description="Basic and acidic residues" evidence="3">
    <location>
        <begin position="224"/>
        <end position="238"/>
    </location>
</feature>
<dbReference type="PANTHER" id="PTHR23236">
    <property type="entry name" value="EUKARYOTIC TRANSLATION INITIATION FACTOR 4B/4H"/>
    <property type="match status" value="1"/>
</dbReference>
<gene>
    <name evidence="5" type="ORF">DB88DRAFT_480446</name>
</gene>
<dbReference type="PROSITE" id="PS50102">
    <property type="entry name" value="RRM"/>
    <property type="match status" value="1"/>
</dbReference>
<proteinExistence type="predicted"/>
<organism evidence="5 6">
    <name type="scientific">Papiliotrema laurentii</name>
    <name type="common">Cryptococcus laurentii</name>
    <dbReference type="NCBI Taxonomy" id="5418"/>
    <lineage>
        <taxon>Eukaryota</taxon>
        <taxon>Fungi</taxon>
        <taxon>Dikarya</taxon>
        <taxon>Basidiomycota</taxon>
        <taxon>Agaricomycotina</taxon>
        <taxon>Tremellomycetes</taxon>
        <taxon>Tremellales</taxon>
        <taxon>Rhynchogastremaceae</taxon>
        <taxon>Papiliotrema</taxon>
    </lineage>
</organism>
<feature type="region of interest" description="Disordered" evidence="3">
    <location>
        <begin position="153"/>
        <end position="522"/>
    </location>
</feature>
<dbReference type="EMBL" id="JAODAN010000002">
    <property type="protein sequence ID" value="KAK1926028.1"/>
    <property type="molecule type" value="Genomic_DNA"/>
</dbReference>
<keyword evidence="1 2" id="KW-0694">RNA-binding</keyword>
<feature type="compositionally biased region" description="Polar residues" evidence="3">
    <location>
        <begin position="512"/>
        <end position="522"/>
    </location>
</feature>
<feature type="compositionally biased region" description="Basic and acidic residues" evidence="3">
    <location>
        <begin position="443"/>
        <end position="455"/>
    </location>
</feature>